<dbReference type="AlphaFoldDB" id="A0A430KX78"/>
<proteinExistence type="predicted"/>
<sequence length="216" mass="24768">MGRFRRLFKHSTPPKEEKEEEEWASFICRLVSKVVNDDDLGKVRHSMEKLIDILNDGGRPMLLNDLFTKLYTQEKRPRQCIPTTLPELICVLDSFGTLDRDRPEVGKIYNPFDVIYQMKATAELRIDMHRVSEVNGLTIVGIMTGCLSAFLAKDCWPKCVCTTGLAVVEQIRIYIADQLPRYDTLPPPFINPDYFPEARQRATFVVGPDDDENKQG</sequence>
<name>A0A430KX78_9HYPO</name>
<dbReference type="Proteomes" id="UP000287124">
    <property type="component" value="Unassembled WGS sequence"/>
</dbReference>
<keyword evidence="2" id="KW-1185">Reference proteome</keyword>
<organism evidence="1 2">
    <name type="scientific">Fusarium euwallaceae</name>
    <dbReference type="NCBI Taxonomy" id="1147111"/>
    <lineage>
        <taxon>Eukaryota</taxon>
        <taxon>Fungi</taxon>
        <taxon>Dikarya</taxon>
        <taxon>Ascomycota</taxon>
        <taxon>Pezizomycotina</taxon>
        <taxon>Sordariomycetes</taxon>
        <taxon>Hypocreomycetidae</taxon>
        <taxon>Hypocreales</taxon>
        <taxon>Nectriaceae</taxon>
        <taxon>Fusarium</taxon>
        <taxon>Fusarium solani species complex</taxon>
    </lineage>
</organism>
<accession>A0A430KX78</accession>
<dbReference type="EMBL" id="MIKF01001350">
    <property type="protein sequence ID" value="RTE68004.1"/>
    <property type="molecule type" value="Genomic_DNA"/>
</dbReference>
<gene>
    <name evidence="1" type="ORF">BHE90_017619</name>
</gene>
<evidence type="ECO:0000313" key="2">
    <source>
        <dbReference type="Proteomes" id="UP000287124"/>
    </source>
</evidence>
<comment type="caution">
    <text evidence="1">The sequence shown here is derived from an EMBL/GenBank/DDBJ whole genome shotgun (WGS) entry which is preliminary data.</text>
</comment>
<evidence type="ECO:0000313" key="1">
    <source>
        <dbReference type="EMBL" id="RTE68004.1"/>
    </source>
</evidence>
<protein>
    <submittedName>
        <fullName evidence="1">Uncharacterized protein</fullName>
    </submittedName>
</protein>
<reference evidence="1 2" key="1">
    <citation type="submission" date="2017-06" db="EMBL/GenBank/DDBJ databases">
        <title>Comparative genomic analysis of Ambrosia Fusariam Clade fungi.</title>
        <authorList>
            <person name="Stajich J.E."/>
            <person name="Carrillo J."/>
            <person name="Kijimoto T."/>
            <person name="Eskalen A."/>
            <person name="O'Donnell K."/>
            <person name="Kasson M."/>
        </authorList>
    </citation>
    <scope>NUCLEOTIDE SEQUENCE [LARGE SCALE GENOMIC DNA]</scope>
    <source>
        <strain evidence="1 2">UCR1854</strain>
    </source>
</reference>